<reference evidence="2" key="2">
    <citation type="submission" date="2020-09" db="EMBL/GenBank/DDBJ databases">
        <authorList>
            <person name="Sun Q."/>
            <person name="Ohkuma M."/>
        </authorList>
    </citation>
    <scope>NUCLEOTIDE SEQUENCE</scope>
    <source>
        <strain evidence="2">JCM 4956</strain>
    </source>
</reference>
<gene>
    <name evidence="2" type="ORF">GCM10010515_50040</name>
</gene>
<evidence type="ECO:0000313" key="2">
    <source>
        <dbReference type="EMBL" id="GGX76321.1"/>
    </source>
</evidence>
<dbReference type="Proteomes" id="UP000645555">
    <property type="component" value="Unassembled WGS sequence"/>
</dbReference>
<organism evidence="2 3">
    <name type="scientific">Streptomyces fructofermentans</name>
    <dbReference type="NCBI Taxonomy" id="152141"/>
    <lineage>
        <taxon>Bacteria</taxon>
        <taxon>Bacillati</taxon>
        <taxon>Actinomycetota</taxon>
        <taxon>Actinomycetes</taxon>
        <taxon>Kitasatosporales</taxon>
        <taxon>Streptomycetaceae</taxon>
        <taxon>Streptomyces</taxon>
    </lineage>
</organism>
<evidence type="ECO:0000256" key="1">
    <source>
        <dbReference type="SAM" id="MobiDB-lite"/>
    </source>
</evidence>
<protein>
    <submittedName>
        <fullName evidence="2">Uncharacterized protein</fullName>
    </submittedName>
</protein>
<reference evidence="2" key="1">
    <citation type="journal article" date="2014" name="Int. J. Syst. Evol. Microbiol.">
        <title>Complete genome sequence of Corynebacterium casei LMG S-19264T (=DSM 44701T), isolated from a smear-ripened cheese.</title>
        <authorList>
            <consortium name="US DOE Joint Genome Institute (JGI-PGF)"/>
            <person name="Walter F."/>
            <person name="Albersmeier A."/>
            <person name="Kalinowski J."/>
            <person name="Ruckert C."/>
        </authorList>
    </citation>
    <scope>NUCLEOTIDE SEQUENCE</scope>
    <source>
        <strain evidence="2">JCM 4956</strain>
    </source>
</reference>
<accession>A0A918NKS4</accession>
<feature type="compositionally biased region" description="Low complexity" evidence="1">
    <location>
        <begin position="269"/>
        <end position="281"/>
    </location>
</feature>
<feature type="region of interest" description="Disordered" evidence="1">
    <location>
        <begin position="255"/>
        <end position="281"/>
    </location>
</feature>
<comment type="caution">
    <text evidence="2">The sequence shown here is derived from an EMBL/GenBank/DDBJ whole genome shotgun (WGS) entry which is preliminary data.</text>
</comment>
<dbReference type="EMBL" id="BMWD01000019">
    <property type="protein sequence ID" value="GGX76321.1"/>
    <property type="molecule type" value="Genomic_DNA"/>
</dbReference>
<evidence type="ECO:0000313" key="3">
    <source>
        <dbReference type="Proteomes" id="UP000645555"/>
    </source>
</evidence>
<dbReference type="RefSeq" id="WP_190037809.1">
    <property type="nucleotide sequence ID" value="NZ_BMWD01000019.1"/>
</dbReference>
<proteinExistence type="predicted"/>
<dbReference type="AlphaFoldDB" id="A0A918NKS4"/>
<sequence length="281" mass="30334">MTREQEEARRWLAECGVVESGTGDGWFDTEEGRPLTANEVAHSWAGQVFADADSDSRTDAGAEPDRVAQLRLAFGLLDLLDDYWVACEIRFADRGPRGPLPADVLWGGYRRRLEADRDAEALTYSLWADWFEDPDTAATAFAEVLGNDIDRVAADGSDGPLRRASRVLSCSGPVPWPVKQKAYEAAARLPALHEPLFEGLLAGYHDVYGSLEPARASALLARLDLAPDTRHLAALRSVVAAGHRNHRSSPLAWEEAARAAGRGGGGAADGPDPGRAVLPDR</sequence>
<name>A0A918NKS4_9ACTN</name>
<keyword evidence="3" id="KW-1185">Reference proteome</keyword>